<reference evidence="2" key="1">
    <citation type="submission" date="2018-05" db="EMBL/GenBank/DDBJ databases">
        <authorList>
            <person name="Lanie J.A."/>
            <person name="Ng W.-L."/>
            <person name="Kazmierczak K.M."/>
            <person name="Andrzejewski T.M."/>
            <person name="Davidsen T.M."/>
            <person name="Wayne K.J."/>
            <person name="Tettelin H."/>
            <person name="Glass J.I."/>
            <person name="Rusch D."/>
            <person name="Podicherti R."/>
            <person name="Tsui H.-C.T."/>
            <person name="Winkler M.E."/>
        </authorList>
    </citation>
    <scope>NUCLEOTIDE SEQUENCE</scope>
</reference>
<feature type="region of interest" description="Disordered" evidence="1">
    <location>
        <begin position="1"/>
        <end position="21"/>
    </location>
</feature>
<evidence type="ECO:0000256" key="1">
    <source>
        <dbReference type="SAM" id="MobiDB-lite"/>
    </source>
</evidence>
<organism evidence="2">
    <name type="scientific">marine metagenome</name>
    <dbReference type="NCBI Taxonomy" id="408172"/>
    <lineage>
        <taxon>unclassified sequences</taxon>
        <taxon>metagenomes</taxon>
        <taxon>ecological metagenomes</taxon>
    </lineage>
</organism>
<dbReference type="EMBL" id="UINC01089566">
    <property type="protein sequence ID" value="SVC40770.1"/>
    <property type="molecule type" value="Genomic_DNA"/>
</dbReference>
<evidence type="ECO:0000313" key="2">
    <source>
        <dbReference type="EMBL" id="SVC40770.1"/>
    </source>
</evidence>
<protein>
    <submittedName>
        <fullName evidence="2">Uncharacterized protein</fullName>
    </submittedName>
</protein>
<sequence length="54" mass="5735">MRVETSKGISNQNTSLRGISGPIEPGSACFSKLVETGEWPTITLESPTSLEKIG</sequence>
<feature type="compositionally biased region" description="Polar residues" evidence="1">
    <location>
        <begin position="7"/>
        <end position="17"/>
    </location>
</feature>
<gene>
    <name evidence="2" type="ORF">METZ01_LOCUS293624</name>
</gene>
<name>A0A382LVX2_9ZZZZ</name>
<accession>A0A382LVX2</accession>
<proteinExistence type="predicted"/>
<dbReference type="AlphaFoldDB" id="A0A382LVX2"/>